<reference evidence="2 3" key="1">
    <citation type="submission" date="2021-01" db="EMBL/GenBank/DDBJ databases">
        <title>Paenibacillus sp.nov. isolated from the rhizosphere soil of tomato plant.</title>
        <authorList>
            <person name="Thin K.K."/>
            <person name="Zhang X."/>
            <person name="He S."/>
        </authorList>
    </citation>
    <scope>NUCLEOTIDE SEQUENCE [LARGE SCALE GENOMIC DNA]</scope>
    <source>
        <strain evidence="2 3">DXFW5</strain>
    </source>
</reference>
<keyword evidence="3" id="KW-1185">Reference proteome</keyword>
<dbReference type="RefSeq" id="WP_193417946.1">
    <property type="nucleotide sequence ID" value="NZ_JADCNN020000016.1"/>
</dbReference>
<dbReference type="PANTHER" id="PTHR21047">
    <property type="entry name" value="DTDP-6-DEOXY-D-GLUCOSE-3,5 EPIMERASE"/>
    <property type="match status" value="1"/>
</dbReference>
<comment type="pathway">
    <text evidence="1">Carbohydrate biosynthesis; dTDP-L-rhamnose biosynthesis.</text>
</comment>
<dbReference type="EMBL" id="JADCNN020000016">
    <property type="protein sequence ID" value="MBM6997239.1"/>
    <property type="molecule type" value="Genomic_DNA"/>
</dbReference>
<dbReference type="EC" id="5.1.3.13" evidence="1"/>
<sequence>MDVIPSLIPGCYELLPRIIHDTRGAFIKTFHFDSFREKGMETRFQEQYYSRSRKRVLRGLHFQNPPHDHVKLVYCTEGEVLDVVLDMRRSSPTYGRHIKVNLSSNNGNILYIPKGLAHGFYVLSEHATMVYNVSSTYSPESDDGIHWTSGGIDWPDMDPILSDRDRGFKRFEEYESKFI</sequence>
<dbReference type="GO" id="GO:0008830">
    <property type="term" value="F:dTDP-4-dehydrorhamnose 3,5-epimerase activity"/>
    <property type="evidence" value="ECO:0007669"/>
    <property type="project" value="UniProtKB-EC"/>
</dbReference>
<dbReference type="PANTHER" id="PTHR21047:SF2">
    <property type="entry name" value="THYMIDINE DIPHOSPHO-4-KETO-RHAMNOSE 3,5-EPIMERASE"/>
    <property type="match status" value="1"/>
</dbReference>
<comment type="catalytic activity">
    <reaction evidence="1">
        <text>dTDP-4-dehydro-6-deoxy-alpha-D-glucose = dTDP-4-dehydro-beta-L-rhamnose</text>
        <dbReference type="Rhea" id="RHEA:16969"/>
        <dbReference type="ChEBI" id="CHEBI:57649"/>
        <dbReference type="ChEBI" id="CHEBI:62830"/>
        <dbReference type="EC" id="5.1.3.13"/>
    </reaction>
</comment>
<comment type="function">
    <text evidence="1">Catalyzes the epimerization of the C3' and C5'positions of dTDP-6-deoxy-D-xylo-4-hexulose, forming dTDP-6-deoxy-L-lyxo-4-hexulose.</text>
</comment>
<dbReference type="SUPFAM" id="SSF51182">
    <property type="entry name" value="RmlC-like cupins"/>
    <property type="match status" value="1"/>
</dbReference>
<keyword evidence="1 2" id="KW-0413">Isomerase</keyword>
<comment type="similarity">
    <text evidence="1">Belongs to the dTDP-4-dehydrorhamnose 3,5-epimerase family.</text>
</comment>
<dbReference type="Gene3D" id="2.60.120.10">
    <property type="entry name" value="Jelly Rolls"/>
    <property type="match status" value="1"/>
</dbReference>
<dbReference type="NCBIfam" id="TIGR01221">
    <property type="entry name" value="rmlC"/>
    <property type="match status" value="1"/>
</dbReference>
<gene>
    <name evidence="2" type="primary">rfbC</name>
    <name evidence="2" type="ORF">IM700_016385</name>
</gene>
<evidence type="ECO:0000313" key="3">
    <source>
        <dbReference type="Proteomes" id="UP001516620"/>
    </source>
</evidence>
<name>A0ABS2HBR3_9BACL</name>
<dbReference type="Pfam" id="PF00908">
    <property type="entry name" value="dTDP_sugar_isom"/>
    <property type="match status" value="1"/>
</dbReference>
<protein>
    <recommendedName>
        <fullName evidence="1">dTDP-4-dehydrorhamnose 3,5-epimerase</fullName>
        <ecNumber evidence="1">5.1.3.13</ecNumber>
    </recommendedName>
    <alternativeName>
        <fullName evidence="1">Thymidine diphospho-4-keto-rhamnose 3,5-epimerase</fullName>
    </alternativeName>
</protein>
<dbReference type="InterPro" id="IPR014710">
    <property type="entry name" value="RmlC-like_jellyroll"/>
</dbReference>
<dbReference type="InterPro" id="IPR000888">
    <property type="entry name" value="RmlC-like"/>
</dbReference>
<evidence type="ECO:0000256" key="1">
    <source>
        <dbReference type="RuleBase" id="RU364069"/>
    </source>
</evidence>
<dbReference type="InterPro" id="IPR011051">
    <property type="entry name" value="RmlC_Cupin_sf"/>
</dbReference>
<comment type="caution">
    <text evidence="2">The sequence shown here is derived from an EMBL/GenBank/DDBJ whole genome shotgun (WGS) entry which is preliminary data.</text>
</comment>
<evidence type="ECO:0000313" key="2">
    <source>
        <dbReference type="EMBL" id="MBM6997239.1"/>
    </source>
</evidence>
<organism evidence="2 3">
    <name type="scientific">Paenibacillus rhizolycopersici</name>
    <dbReference type="NCBI Taxonomy" id="2780073"/>
    <lineage>
        <taxon>Bacteria</taxon>
        <taxon>Bacillati</taxon>
        <taxon>Bacillota</taxon>
        <taxon>Bacilli</taxon>
        <taxon>Bacillales</taxon>
        <taxon>Paenibacillaceae</taxon>
        <taxon>Paenibacillus</taxon>
    </lineage>
</organism>
<proteinExistence type="inferred from homology"/>
<accession>A0ABS2HBR3</accession>
<dbReference type="CDD" id="cd00438">
    <property type="entry name" value="cupin_RmlC"/>
    <property type="match status" value="1"/>
</dbReference>
<dbReference type="Proteomes" id="UP001516620">
    <property type="component" value="Unassembled WGS sequence"/>
</dbReference>
<comment type="subunit">
    <text evidence="1">Homodimer.</text>
</comment>